<proteinExistence type="predicted"/>
<feature type="coiled-coil region" evidence="1">
    <location>
        <begin position="266"/>
        <end position="293"/>
    </location>
</feature>
<evidence type="ECO:0000313" key="4">
    <source>
        <dbReference type="Proteomes" id="UP001223016"/>
    </source>
</evidence>
<dbReference type="RefSeq" id="WP_304575907.1">
    <property type="nucleotide sequence ID" value="NZ_JAUQOO010000026.1"/>
</dbReference>
<comment type="caution">
    <text evidence="3">The sequence shown here is derived from an EMBL/GenBank/DDBJ whole genome shotgun (WGS) entry which is preliminary data.</text>
</comment>
<evidence type="ECO:0000256" key="1">
    <source>
        <dbReference type="SAM" id="Coils"/>
    </source>
</evidence>
<dbReference type="EMBL" id="JAUQOO010000026">
    <property type="protein sequence ID" value="MDO7929897.1"/>
    <property type="molecule type" value="Genomic_DNA"/>
</dbReference>
<keyword evidence="4" id="KW-1185">Reference proteome</keyword>
<protein>
    <submittedName>
        <fullName evidence="3">Uncharacterized protein</fullName>
    </submittedName>
</protein>
<accession>A0ABT9CYP4</accession>
<sequence>MYKNVSFSARELFDRAWSTPVLRLAREIGVSDVALSKACRKAGILLPPRGHWAKPAENRPSKPAPPNSTELITFRVLDRTMLPPAPPKPPSTPKLEKLSVPDKLIDPHPLMRKWLQAVRAAKDVEGRVDLRRERVLYTRISRDMVDRAALLLDALIKDSSKRGCIWAVDDHNRTTVTFDREMVYVTLRERIAKAVKPPPPPEPQPKRRRMREPVMWLGRREIYVYSSTGELTLIAQEKPDLGSQRSWTDSKTGHLEDKLHQFCTGLAKVIERMRAYRASMEEWRRQRESEEAIRRQAIMKAEHQRALQLRLVENMEKWEQAVRLRRFIDAVAAGIGEVSEEEGRHVKAWVEWAREHVDVLDPLGKDATTSLD</sequence>
<evidence type="ECO:0000256" key="2">
    <source>
        <dbReference type="SAM" id="MobiDB-lite"/>
    </source>
</evidence>
<reference evidence="3 4" key="1">
    <citation type="submission" date="2023-07" db="EMBL/GenBank/DDBJ databases">
        <title>Identification of four novel Pseudomonas species associated with bacterial leaf spot of cucurbits.</title>
        <authorList>
            <person name="Fullem K.R."/>
        </authorList>
    </citation>
    <scope>NUCLEOTIDE SEQUENCE [LARGE SCALE GENOMIC DNA]</scope>
    <source>
        <strain evidence="3 4">KFB 138</strain>
    </source>
</reference>
<dbReference type="Proteomes" id="UP001223016">
    <property type="component" value="Unassembled WGS sequence"/>
</dbReference>
<keyword evidence="1" id="KW-0175">Coiled coil</keyword>
<gene>
    <name evidence="3" type="ORF">Q6A51_24270</name>
</gene>
<feature type="region of interest" description="Disordered" evidence="2">
    <location>
        <begin position="49"/>
        <end position="68"/>
    </location>
</feature>
<name>A0ABT9CYP4_9PSED</name>
<organism evidence="3 4">
    <name type="scientific">Pseudomonas serbiensis</name>
    <dbReference type="NCBI Taxonomy" id="3064350"/>
    <lineage>
        <taxon>Bacteria</taxon>
        <taxon>Pseudomonadati</taxon>
        <taxon>Pseudomonadota</taxon>
        <taxon>Gammaproteobacteria</taxon>
        <taxon>Pseudomonadales</taxon>
        <taxon>Pseudomonadaceae</taxon>
        <taxon>Pseudomonas</taxon>
    </lineage>
</organism>
<evidence type="ECO:0000313" key="3">
    <source>
        <dbReference type="EMBL" id="MDO7929897.1"/>
    </source>
</evidence>